<reference evidence="1" key="1">
    <citation type="submission" date="2022-10" db="EMBL/GenBank/DDBJ databases">
        <title>Two novel species of Flavobacterium.</title>
        <authorList>
            <person name="Liu Q."/>
            <person name="Xin Y.-H."/>
        </authorList>
    </citation>
    <scope>NUCLEOTIDE SEQUENCE</scope>
    <source>
        <strain evidence="1">LS1R49</strain>
    </source>
</reference>
<sequence length="190" mass="19727">MALPTSGPISMGDIYVELGQPKPVSGLSISLRSASTGGIRTINNNSLRKPDGLTPHSMSEFLGYNHTAVSSGGGGGTVNTGSVLNMTGHTISATYMAIKANGTNVAYITLPTLAHGAIFNFNTSYTNLIFSNGTFVLDLYTPTVGLTTSNYFYTTAGSNSTNGYFSNTGSSLRGTVTSSGPQYAINITIK</sequence>
<protein>
    <submittedName>
        <fullName evidence="1">Uncharacterized protein</fullName>
    </submittedName>
</protein>
<dbReference type="RefSeq" id="WP_264206238.1">
    <property type="nucleotide sequence ID" value="NZ_JAOZEW010000010.1"/>
</dbReference>
<evidence type="ECO:0000313" key="2">
    <source>
        <dbReference type="Proteomes" id="UP001151079"/>
    </source>
</evidence>
<dbReference type="EMBL" id="JAOZEW010000010">
    <property type="protein sequence ID" value="MCV9928114.1"/>
    <property type="molecule type" value="Genomic_DNA"/>
</dbReference>
<organism evidence="1 2">
    <name type="scientific">Flavobacterium shii</name>
    <dbReference type="NCBI Taxonomy" id="2987687"/>
    <lineage>
        <taxon>Bacteria</taxon>
        <taxon>Pseudomonadati</taxon>
        <taxon>Bacteroidota</taxon>
        <taxon>Flavobacteriia</taxon>
        <taxon>Flavobacteriales</taxon>
        <taxon>Flavobacteriaceae</taxon>
        <taxon>Flavobacterium</taxon>
    </lineage>
</organism>
<dbReference type="Proteomes" id="UP001151079">
    <property type="component" value="Unassembled WGS sequence"/>
</dbReference>
<evidence type="ECO:0000313" key="1">
    <source>
        <dbReference type="EMBL" id="MCV9928114.1"/>
    </source>
</evidence>
<gene>
    <name evidence="1" type="ORF">OIU83_10645</name>
</gene>
<keyword evidence="2" id="KW-1185">Reference proteome</keyword>
<name>A0A9X2YVB6_9FLAO</name>
<comment type="caution">
    <text evidence="1">The sequence shown here is derived from an EMBL/GenBank/DDBJ whole genome shotgun (WGS) entry which is preliminary data.</text>
</comment>
<dbReference type="AlphaFoldDB" id="A0A9X2YVB6"/>
<proteinExistence type="predicted"/>
<accession>A0A9X2YVB6</accession>